<dbReference type="GO" id="GO:0006313">
    <property type="term" value="P:DNA transposition"/>
    <property type="evidence" value="ECO:0007669"/>
    <property type="project" value="InterPro"/>
</dbReference>
<evidence type="ECO:0000259" key="1">
    <source>
        <dbReference type="Pfam" id="PF01609"/>
    </source>
</evidence>
<dbReference type="Gene3D" id="3.90.350.10">
    <property type="entry name" value="Transposase Inhibitor Protein From Tn5, Chain A, domain 1"/>
    <property type="match status" value="1"/>
</dbReference>
<name>A0A1E3X4A9_9BACT</name>
<dbReference type="GO" id="GO:0004803">
    <property type="term" value="F:transposase activity"/>
    <property type="evidence" value="ECO:0007669"/>
    <property type="project" value="InterPro"/>
</dbReference>
<comment type="caution">
    <text evidence="2">The sequence shown here is derived from an EMBL/GenBank/DDBJ whole genome shotgun (WGS) entry which is preliminary data.</text>
</comment>
<feature type="domain" description="Transposase IS4-like" evidence="1">
    <location>
        <begin position="47"/>
        <end position="117"/>
    </location>
</feature>
<organism evidence="2 3">
    <name type="scientific">Candidatus Scalindua rubra</name>
    <dbReference type="NCBI Taxonomy" id="1872076"/>
    <lineage>
        <taxon>Bacteria</taxon>
        <taxon>Pseudomonadati</taxon>
        <taxon>Planctomycetota</taxon>
        <taxon>Candidatus Brocadiia</taxon>
        <taxon>Candidatus Brocadiales</taxon>
        <taxon>Candidatus Scalinduaceae</taxon>
        <taxon>Candidatus Scalindua</taxon>
    </lineage>
</organism>
<dbReference type="SUPFAM" id="SSF53098">
    <property type="entry name" value="Ribonuclease H-like"/>
    <property type="match status" value="1"/>
</dbReference>
<gene>
    <name evidence="2" type="ORF">SCARUB_04429</name>
</gene>
<dbReference type="Proteomes" id="UP000094056">
    <property type="component" value="Unassembled WGS sequence"/>
</dbReference>
<dbReference type="EMBL" id="MAYW01000221">
    <property type="protein sequence ID" value="ODS30465.1"/>
    <property type="molecule type" value="Genomic_DNA"/>
</dbReference>
<feature type="non-terminal residue" evidence="2">
    <location>
        <position position="1"/>
    </location>
</feature>
<dbReference type="GO" id="GO:0003677">
    <property type="term" value="F:DNA binding"/>
    <property type="evidence" value="ECO:0007669"/>
    <property type="project" value="InterPro"/>
</dbReference>
<evidence type="ECO:0000313" key="2">
    <source>
        <dbReference type="EMBL" id="ODS30465.1"/>
    </source>
</evidence>
<sequence length="181" mass="21566">KHYWHKTRYIKYKTTDGNEVSRLTFSFKAQLKDCKVPLKFVVVFGKWSKEDEKKIHILITNQLKASSKTVIKNYLLRWGIEYCFKELKDTFCFDHYQVRHIDKIERYWNLCLIAWTLTYWIKQNAYLNKILETKPVTFNEFKQAINSLLEFSSTSELSKNETLANGYFGIKSARARKKIAA</sequence>
<dbReference type="AlphaFoldDB" id="A0A1E3X4A9"/>
<dbReference type="InterPro" id="IPR002559">
    <property type="entry name" value="Transposase_11"/>
</dbReference>
<accession>A0A1E3X4A9</accession>
<evidence type="ECO:0000313" key="3">
    <source>
        <dbReference type="Proteomes" id="UP000094056"/>
    </source>
</evidence>
<dbReference type="InterPro" id="IPR012337">
    <property type="entry name" value="RNaseH-like_sf"/>
</dbReference>
<proteinExistence type="predicted"/>
<dbReference type="Pfam" id="PF01609">
    <property type="entry name" value="DDE_Tnp_1"/>
    <property type="match status" value="1"/>
</dbReference>
<reference evidence="2 3" key="1">
    <citation type="submission" date="2016-07" db="EMBL/GenBank/DDBJ databases">
        <title>Draft genome of Scalindua rubra, obtained from a brine-seawater interface in the Red Sea, sheds light on salt adaptation in anammox bacteria.</title>
        <authorList>
            <person name="Speth D.R."/>
            <person name="Lagkouvardos I."/>
            <person name="Wang Y."/>
            <person name="Qian P.-Y."/>
            <person name="Dutilh B.E."/>
            <person name="Jetten M.S."/>
        </authorList>
    </citation>
    <scope>NUCLEOTIDE SEQUENCE [LARGE SCALE GENOMIC DNA]</scope>
    <source>
        <strain evidence="2">BSI-1</strain>
    </source>
</reference>
<protein>
    <recommendedName>
        <fullName evidence="1">Transposase IS4-like domain-containing protein</fullName>
    </recommendedName>
</protein>